<evidence type="ECO:0000313" key="2">
    <source>
        <dbReference type="Proteomes" id="UP000198620"/>
    </source>
</evidence>
<keyword evidence="2" id="KW-1185">Reference proteome</keyword>
<evidence type="ECO:0000313" key="1">
    <source>
        <dbReference type="EMBL" id="SEK30713.1"/>
    </source>
</evidence>
<accession>A0A1H7FXB8</accession>
<protein>
    <submittedName>
        <fullName evidence="1">Uncharacterized protein</fullName>
    </submittedName>
</protein>
<gene>
    <name evidence="1" type="ORF">SAMN05216387_101114</name>
</gene>
<dbReference type="AlphaFoldDB" id="A0A1H7FXB8"/>
<dbReference type="Proteomes" id="UP000198620">
    <property type="component" value="Unassembled WGS sequence"/>
</dbReference>
<name>A0A1H7FXB8_9PROT</name>
<sequence length="54" mass="5903">MISLQDPSEQLFAYFITATLAMNSRYGTHAADHSGKLTSDKLGSPLALSKTIRF</sequence>
<dbReference type="EMBL" id="FOBH01000001">
    <property type="protein sequence ID" value="SEK30713.1"/>
    <property type="molecule type" value="Genomic_DNA"/>
</dbReference>
<proteinExistence type="predicted"/>
<dbReference type="STRING" id="1233.SAMN05216387_101114"/>
<reference evidence="1 2" key="1">
    <citation type="submission" date="2016-10" db="EMBL/GenBank/DDBJ databases">
        <authorList>
            <person name="de Groot N.N."/>
        </authorList>
    </citation>
    <scope>NUCLEOTIDE SEQUENCE [LARGE SCALE GENOMIC DNA]</scope>
    <source>
        <strain evidence="1 2">Nv1</strain>
    </source>
</reference>
<organism evidence="1 2">
    <name type="scientific">Nitrosovibrio tenuis</name>
    <dbReference type="NCBI Taxonomy" id="1233"/>
    <lineage>
        <taxon>Bacteria</taxon>
        <taxon>Pseudomonadati</taxon>
        <taxon>Pseudomonadota</taxon>
        <taxon>Betaproteobacteria</taxon>
        <taxon>Nitrosomonadales</taxon>
        <taxon>Nitrosomonadaceae</taxon>
        <taxon>Nitrosovibrio</taxon>
    </lineage>
</organism>